<evidence type="ECO:0000313" key="1">
    <source>
        <dbReference type="EMBL" id="MCF0038500.1"/>
    </source>
</evidence>
<name>A0A9X1P5W3_9BACT</name>
<evidence type="ECO:0000313" key="2">
    <source>
        <dbReference type="Proteomes" id="UP001139700"/>
    </source>
</evidence>
<accession>A0A9X1P5W3</accession>
<dbReference type="Proteomes" id="UP001139700">
    <property type="component" value="Unassembled WGS sequence"/>
</dbReference>
<dbReference type="RefSeq" id="WP_234611021.1">
    <property type="nucleotide sequence ID" value="NZ_CP098806.1"/>
</dbReference>
<gene>
    <name evidence="1" type="ORF">LXM24_00270</name>
</gene>
<proteinExistence type="predicted"/>
<sequence>MNFKILTLPKSQIQICLHCDRSDENQEIVRITAFVIDISGQELMLATFAQFADAGSARRFVFDYSEESAKRFLEECMQEDRISLISPQL</sequence>
<protein>
    <submittedName>
        <fullName evidence="1">Uncharacterized protein</fullName>
    </submittedName>
</protein>
<organism evidence="1 2">
    <name type="scientific">Dyadobacter fanqingshengii</name>
    <dbReference type="NCBI Taxonomy" id="2906443"/>
    <lineage>
        <taxon>Bacteria</taxon>
        <taxon>Pseudomonadati</taxon>
        <taxon>Bacteroidota</taxon>
        <taxon>Cytophagia</taxon>
        <taxon>Cytophagales</taxon>
        <taxon>Spirosomataceae</taxon>
        <taxon>Dyadobacter</taxon>
    </lineage>
</organism>
<reference evidence="1" key="1">
    <citation type="submission" date="2021-12" db="EMBL/GenBank/DDBJ databases">
        <title>Novel species in genus Dyadobacter.</title>
        <authorList>
            <person name="Ma C."/>
        </authorList>
    </citation>
    <scope>NUCLEOTIDE SEQUENCE</scope>
    <source>
        <strain evidence="1">CY399</strain>
    </source>
</reference>
<comment type="caution">
    <text evidence="1">The sequence shown here is derived from an EMBL/GenBank/DDBJ whole genome shotgun (WGS) entry which is preliminary data.</text>
</comment>
<dbReference type="AlphaFoldDB" id="A0A9X1P5W3"/>
<keyword evidence="2" id="KW-1185">Reference proteome</keyword>
<dbReference type="EMBL" id="JAJTTA010000001">
    <property type="protein sequence ID" value="MCF0038500.1"/>
    <property type="molecule type" value="Genomic_DNA"/>
</dbReference>